<comment type="subcellular location">
    <subcellularLocation>
        <location evidence="1">Mitochondrion</location>
    </subcellularLocation>
</comment>
<reference evidence="14" key="1">
    <citation type="submission" date="2016-04" db="EMBL/GenBank/DDBJ databases">
        <authorList>
            <person name="Evans L.H."/>
            <person name="Alamgir A."/>
            <person name="Owens N."/>
            <person name="Weber N.D."/>
            <person name="Virtaneva K."/>
            <person name="Barbian K."/>
            <person name="Babar A."/>
            <person name="Rosenke K."/>
        </authorList>
    </citation>
    <scope>NUCLEOTIDE SEQUENCE [LARGE SCALE GENOMIC DNA]</scope>
    <source>
        <strain evidence="14">CBS 101.48</strain>
    </source>
</reference>
<dbReference type="AlphaFoldDB" id="A0A168S9F9"/>
<dbReference type="PANTHER" id="PTHR43311:SF2">
    <property type="entry name" value="GLUTAMATE--TRNA LIGASE, MITOCHONDRIAL-RELATED"/>
    <property type="match status" value="1"/>
</dbReference>
<dbReference type="FunFam" id="3.40.50.620:FF:000045">
    <property type="entry name" value="Glutamate--tRNA ligase, mitochondrial"/>
    <property type="match status" value="1"/>
</dbReference>
<keyword evidence="5 11" id="KW-0547">Nucleotide-binding</keyword>
<dbReference type="OrthoDB" id="428822at2759"/>
<evidence type="ECO:0000256" key="3">
    <source>
        <dbReference type="ARBA" id="ARBA00012835"/>
    </source>
</evidence>
<evidence type="ECO:0000256" key="2">
    <source>
        <dbReference type="ARBA" id="ARBA00007894"/>
    </source>
</evidence>
<evidence type="ECO:0000256" key="7">
    <source>
        <dbReference type="ARBA" id="ARBA00022917"/>
    </source>
</evidence>
<dbReference type="EC" id="6.1.1.17" evidence="3"/>
<dbReference type="InterPro" id="IPR014729">
    <property type="entry name" value="Rossmann-like_a/b/a_fold"/>
</dbReference>
<dbReference type="FunCoup" id="A0A168S9F9">
    <property type="interactions" value="533"/>
</dbReference>
<dbReference type="GO" id="GO:0005739">
    <property type="term" value="C:mitochondrion"/>
    <property type="evidence" value="ECO:0007669"/>
    <property type="project" value="UniProtKB-SubCell"/>
</dbReference>
<dbReference type="CDD" id="cd00808">
    <property type="entry name" value="GluRS_core"/>
    <property type="match status" value="1"/>
</dbReference>
<dbReference type="PROSITE" id="PS00178">
    <property type="entry name" value="AA_TRNA_LIGASE_I"/>
    <property type="match status" value="1"/>
</dbReference>
<keyword evidence="15" id="KW-1185">Reference proteome</keyword>
<dbReference type="EMBL" id="LT554883">
    <property type="protein sequence ID" value="SAM08104.1"/>
    <property type="molecule type" value="Genomic_DNA"/>
</dbReference>
<evidence type="ECO:0000256" key="6">
    <source>
        <dbReference type="ARBA" id="ARBA00022840"/>
    </source>
</evidence>
<dbReference type="InterPro" id="IPR020751">
    <property type="entry name" value="aa-tRNA-synth_I_codon-bd_sub2"/>
</dbReference>
<evidence type="ECO:0000313" key="14">
    <source>
        <dbReference type="EMBL" id="SAM08104.1"/>
    </source>
</evidence>
<evidence type="ECO:0000256" key="8">
    <source>
        <dbReference type="ARBA" id="ARBA00023146"/>
    </source>
</evidence>
<dbReference type="NCBIfam" id="TIGR00464">
    <property type="entry name" value="gltX_bact"/>
    <property type="match status" value="1"/>
</dbReference>
<dbReference type="OMA" id="QAPRYDN"/>
<evidence type="ECO:0000259" key="12">
    <source>
        <dbReference type="Pfam" id="PF00749"/>
    </source>
</evidence>
<gene>
    <name evidence="14" type="primary">ABSGL_13765.1 scaffold 14320</name>
</gene>
<accession>A0A168S9F9</accession>
<feature type="domain" description="Aminoacyl-tRNA synthetase class I anticodon-binding" evidence="13">
    <location>
        <begin position="400"/>
        <end position="542"/>
    </location>
</feature>
<evidence type="ECO:0000256" key="5">
    <source>
        <dbReference type="ARBA" id="ARBA00022741"/>
    </source>
</evidence>
<feature type="domain" description="Glutamyl/glutaminyl-tRNA synthetase class Ib catalytic" evidence="12">
    <location>
        <begin position="39"/>
        <end position="368"/>
    </location>
</feature>
<evidence type="ECO:0000256" key="11">
    <source>
        <dbReference type="RuleBase" id="RU363037"/>
    </source>
</evidence>
<keyword evidence="7 11" id="KW-0648">Protein biosynthesis</keyword>
<evidence type="ECO:0000259" key="13">
    <source>
        <dbReference type="Pfam" id="PF19269"/>
    </source>
</evidence>
<dbReference type="PRINTS" id="PR00987">
    <property type="entry name" value="TRNASYNTHGLU"/>
</dbReference>
<dbReference type="InterPro" id="IPR033910">
    <property type="entry name" value="GluRS_core"/>
</dbReference>
<dbReference type="PANTHER" id="PTHR43311">
    <property type="entry name" value="GLUTAMATE--TRNA LIGASE"/>
    <property type="match status" value="1"/>
</dbReference>
<dbReference type="GO" id="GO:0004818">
    <property type="term" value="F:glutamate-tRNA ligase activity"/>
    <property type="evidence" value="ECO:0007669"/>
    <property type="project" value="UniProtKB-EC"/>
</dbReference>
<evidence type="ECO:0000256" key="4">
    <source>
        <dbReference type="ARBA" id="ARBA00022598"/>
    </source>
</evidence>
<dbReference type="Gene3D" id="1.10.10.350">
    <property type="match status" value="1"/>
</dbReference>
<dbReference type="Pfam" id="PF19269">
    <property type="entry name" value="Anticodon_2"/>
    <property type="match status" value="1"/>
</dbReference>
<dbReference type="InterPro" id="IPR008925">
    <property type="entry name" value="aa_tRNA-synth_I_cd-bd_sf"/>
</dbReference>
<dbReference type="InterPro" id="IPR001412">
    <property type="entry name" value="aa-tRNA-synth_I_CS"/>
</dbReference>
<dbReference type="Gene3D" id="3.40.50.620">
    <property type="entry name" value="HUPs"/>
    <property type="match status" value="1"/>
</dbReference>
<dbReference type="Pfam" id="PF00749">
    <property type="entry name" value="tRNA-synt_1c"/>
    <property type="match status" value="1"/>
</dbReference>
<dbReference type="InterPro" id="IPR045462">
    <property type="entry name" value="aa-tRNA-synth_I_cd-bd"/>
</dbReference>
<evidence type="ECO:0000256" key="9">
    <source>
        <dbReference type="ARBA" id="ARBA00030865"/>
    </source>
</evidence>
<keyword evidence="6 11" id="KW-0067">ATP-binding</keyword>
<dbReference type="InterPro" id="IPR049940">
    <property type="entry name" value="GluQ/Sye"/>
</dbReference>
<proteinExistence type="inferred from homology"/>
<dbReference type="GO" id="GO:0006424">
    <property type="term" value="P:glutamyl-tRNA aminoacylation"/>
    <property type="evidence" value="ECO:0007669"/>
    <property type="project" value="InterPro"/>
</dbReference>
<sequence>MYHSSTFTKLKIAALSRSSPFICHRLYQTICKDSSLPARVRFAPSPTGQLHLGGLRTALYNYLLAKKTGGTFILRIEDTDQTRYVPGAVEKLTSSLSWAGIHPDEGPPPVNGPCAPYFQSQRTDLYRKYGNKLVEEGHAYRCFCTPERLQIIRDSRKKQGRITSYDKHCSRLPTEEIQSLLAKNTPYTIRHNVFTQGITSFHDHVHGKVQFQHHVLDDTILIKSDGFPTYHLANVVDDHQMGITHVLRGEEWISSTPKHILLYNAFGWTPPSFAHLPLLLNDNRSKLSKRSGDVHVEQYIEKGYLPEAVINFVALLGWHPRGDCNLHEGHDNAEGQEDILDLQQMIHQFNLDHLHHSGAVVDPMKLSWINKQHLLRRTQTTSGLQSLVDLLSPLVNNQYASRLNREYEYRLSPAYLKQVISTVKERIRILNDIPTLCSYYFIEPDYTTKEAIDLRKKLKPNALALVSNETKTLDTLKTLSFHEGSLRIKEWIHETAETHKVNGNHLMMALRYVMTGTKVGAGVAETMHTLGRTTCLSRLSCFIDQKDDS</sequence>
<dbReference type="Proteomes" id="UP000078561">
    <property type="component" value="Unassembled WGS sequence"/>
</dbReference>
<dbReference type="HAMAP" id="MF_00022">
    <property type="entry name" value="Glu_tRNA_synth_type1"/>
    <property type="match status" value="1"/>
</dbReference>
<dbReference type="STRING" id="4829.A0A168S9F9"/>
<organism evidence="14">
    <name type="scientific">Absidia glauca</name>
    <name type="common">Pin mould</name>
    <dbReference type="NCBI Taxonomy" id="4829"/>
    <lineage>
        <taxon>Eukaryota</taxon>
        <taxon>Fungi</taxon>
        <taxon>Fungi incertae sedis</taxon>
        <taxon>Mucoromycota</taxon>
        <taxon>Mucoromycotina</taxon>
        <taxon>Mucoromycetes</taxon>
        <taxon>Mucorales</taxon>
        <taxon>Cunninghamellaceae</taxon>
        <taxon>Absidia</taxon>
    </lineage>
</organism>
<dbReference type="SUPFAM" id="SSF48163">
    <property type="entry name" value="An anticodon-binding domain of class I aminoacyl-tRNA synthetases"/>
    <property type="match status" value="1"/>
</dbReference>
<dbReference type="GO" id="GO:0000049">
    <property type="term" value="F:tRNA binding"/>
    <property type="evidence" value="ECO:0007669"/>
    <property type="project" value="InterPro"/>
</dbReference>
<name>A0A168S9F9_ABSGL</name>
<keyword evidence="8 11" id="KW-0030">Aminoacyl-tRNA synthetase</keyword>
<dbReference type="InParanoid" id="A0A168S9F9"/>
<dbReference type="InterPro" id="IPR004527">
    <property type="entry name" value="Glu-tRNA-ligase_bac/mito"/>
</dbReference>
<evidence type="ECO:0000256" key="1">
    <source>
        <dbReference type="ARBA" id="ARBA00004173"/>
    </source>
</evidence>
<comment type="similarity">
    <text evidence="2">Belongs to the class-I aminoacyl-tRNA synthetase family. Glutamate--tRNA ligase type 1 subfamily.</text>
</comment>
<evidence type="ECO:0000313" key="15">
    <source>
        <dbReference type="Proteomes" id="UP000078561"/>
    </source>
</evidence>
<dbReference type="InterPro" id="IPR000924">
    <property type="entry name" value="Glu/Gln-tRNA-synth"/>
</dbReference>
<dbReference type="GO" id="GO:0005524">
    <property type="term" value="F:ATP binding"/>
    <property type="evidence" value="ECO:0007669"/>
    <property type="project" value="UniProtKB-KW"/>
</dbReference>
<dbReference type="SUPFAM" id="SSF52374">
    <property type="entry name" value="Nucleotidylyl transferase"/>
    <property type="match status" value="1"/>
</dbReference>
<dbReference type="InterPro" id="IPR020058">
    <property type="entry name" value="Glu/Gln-tRNA-synth_Ib_cat-dom"/>
</dbReference>
<dbReference type="GO" id="GO:0008270">
    <property type="term" value="F:zinc ion binding"/>
    <property type="evidence" value="ECO:0007669"/>
    <property type="project" value="InterPro"/>
</dbReference>
<evidence type="ECO:0000256" key="10">
    <source>
        <dbReference type="ARBA" id="ARBA00072917"/>
    </source>
</evidence>
<protein>
    <recommendedName>
        <fullName evidence="10">Glutamate--tRNA ligase, mitochondrial</fullName>
        <ecNumber evidence="3">6.1.1.17</ecNumber>
    </recommendedName>
    <alternativeName>
        <fullName evidence="9">Glutamyl-tRNA synthetase</fullName>
    </alternativeName>
</protein>
<keyword evidence="4 11" id="KW-0436">Ligase</keyword>